<comment type="subcellular location">
    <subcellularLocation>
        <location evidence="1">Membrane</location>
        <topology evidence="1">Single-pass type II membrane protein</topology>
    </subcellularLocation>
</comment>
<keyword evidence="5 7" id="KW-1133">Transmembrane helix</keyword>
<dbReference type="EMBL" id="OU963896">
    <property type="protein sequence ID" value="CAH2988425.1"/>
    <property type="molecule type" value="Genomic_DNA"/>
</dbReference>
<proteinExistence type="inferred from homology"/>
<keyword evidence="4" id="KW-0735">Signal-anchor</keyword>
<evidence type="ECO:0000256" key="7">
    <source>
        <dbReference type="SAM" id="Phobius"/>
    </source>
</evidence>
<name>A0ABN8L9E2_CHISP</name>
<comment type="similarity">
    <text evidence="2">Belongs to the X(+)/potassium ATPases subunit beta family.</text>
</comment>
<dbReference type="Proteomes" id="UP001153292">
    <property type="component" value="Chromosome 3"/>
</dbReference>
<reference evidence="8" key="1">
    <citation type="submission" date="2021-12" db="EMBL/GenBank/DDBJ databases">
        <authorList>
            <person name="King R."/>
        </authorList>
    </citation>
    <scope>NUCLEOTIDE SEQUENCE</scope>
</reference>
<evidence type="ECO:0000256" key="6">
    <source>
        <dbReference type="ARBA" id="ARBA00023136"/>
    </source>
</evidence>
<dbReference type="Pfam" id="PF00287">
    <property type="entry name" value="Na_K-ATPase"/>
    <property type="match status" value="1"/>
</dbReference>
<dbReference type="PANTHER" id="PTHR11523">
    <property type="entry name" value="SODIUM/POTASSIUM-DEPENDENT ATPASE BETA SUBUNIT"/>
    <property type="match status" value="1"/>
</dbReference>
<keyword evidence="3 7" id="KW-0812">Transmembrane</keyword>
<evidence type="ECO:0000256" key="1">
    <source>
        <dbReference type="ARBA" id="ARBA00004606"/>
    </source>
</evidence>
<protein>
    <recommendedName>
        <fullName evidence="10">Sodium/potassium-transporting ATPase subunit beta</fullName>
    </recommendedName>
</protein>
<evidence type="ECO:0000313" key="8">
    <source>
        <dbReference type="EMBL" id="CAH2988425.1"/>
    </source>
</evidence>
<sequence>MSKANSESEWARAPPPSGPVWRTMANAVYNPKENSFLGRTPKRWGIVLTFYMVFYAVLTLMFAACMGGLFLTLDPKTPSYTMSKSLIGINPGVAARPHPNSGLANIYDAANETAINKIVEKLDEFLQPYQKAKLITSEDCTRNEKFGYPNTPCFFIKLNKIIGWIPECYNDADNLPADMPNDLQDYIRSQSPMLNQIWVSCWQEKQNNTEIEYPWSRGLPADKYPFMNDEGYFSPLVAVKVTPPVNELVYIRCRVWAKNVIYNKSMKEPSGYIRIQLLVQDARTTIKTSTEK</sequence>
<organism evidence="8 9">
    <name type="scientific">Chilo suppressalis</name>
    <name type="common">Asiatic rice borer moth</name>
    <dbReference type="NCBI Taxonomy" id="168631"/>
    <lineage>
        <taxon>Eukaryota</taxon>
        <taxon>Metazoa</taxon>
        <taxon>Ecdysozoa</taxon>
        <taxon>Arthropoda</taxon>
        <taxon>Hexapoda</taxon>
        <taxon>Insecta</taxon>
        <taxon>Pterygota</taxon>
        <taxon>Neoptera</taxon>
        <taxon>Endopterygota</taxon>
        <taxon>Lepidoptera</taxon>
        <taxon>Glossata</taxon>
        <taxon>Ditrysia</taxon>
        <taxon>Pyraloidea</taxon>
        <taxon>Crambidae</taxon>
        <taxon>Crambinae</taxon>
        <taxon>Chilo</taxon>
    </lineage>
</organism>
<keyword evidence="6 7" id="KW-0472">Membrane</keyword>
<evidence type="ECO:0000313" key="9">
    <source>
        <dbReference type="Proteomes" id="UP001153292"/>
    </source>
</evidence>
<evidence type="ECO:0000256" key="3">
    <source>
        <dbReference type="ARBA" id="ARBA00022692"/>
    </source>
</evidence>
<gene>
    <name evidence="8" type="ORF">CHILSU_LOCUS7902</name>
</gene>
<evidence type="ECO:0008006" key="10">
    <source>
        <dbReference type="Google" id="ProtNLM"/>
    </source>
</evidence>
<dbReference type="InterPro" id="IPR000402">
    <property type="entry name" value="Na/K_ATPase_sub_beta"/>
</dbReference>
<evidence type="ECO:0000256" key="5">
    <source>
        <dbReference type="ARBA" id="ARBA00022989"/>
    </source>
</evidence>
<evidence type="ECO:0000256" key="2">
    <source>
        <dbReference type="ARBA" id="ARBA00005876"/>
    </source>
</evidence>
<keyword evidence="9" id="KW-1185">Reference proteome</keyword>
<dbReference type="Gene3D" id="2.60.40.1660">
    <property type="entry name" value="Na, k-atpase alpha subunit"/>
    <property type="match status" value="1"/>
</dbReference>
<feature type="transmembrane region" description="Helical" evidence="7">
    <location>
        <begin position="44"/>
        <end position="73"/>
    </location>
</feature>
<dbReference type="PANTHER" id="PTHR11523:SF28">
    <property type="entry name" value="NA_K-ATPASE BETA SUBUNIT ISOFORM 4-RELATED"/>
    <property type="match status" value="1"/>
</dbReference>
<accession>A0ABN8L9E2</accession>
<dbReference type="InterPro" id="IPR038702">
    <property type="entry name" value="Na/K_ATPase_sub_beta_sf"/>
</dbReference>
<evidence type="ECO:0000256" key="4">
    <source>
        <dbReference type="ARBA" id="ARBA00022968"/>
    </source>
</evidence>